<evidence type="ECO:0000256" key="4">
    <source>
        <dbReference type="ARBA" id="ARBA00022692"/>
    </source>
</evidence>
<feature type="transmembrane region" description="Helical" evidence="10">
    <location>
        <begin position="155"/>
        <end position="179"/>
    </location>
</feature>
<feature type="transmembrane region" description="Helical" evidence="10">
    <location>
        <begin position="111"/>
        <end position="135"/>
    </location>
</feature>
<comment type="subcellular location">
    <subcellularLocation>
        <location evidence="10">Cell membrane</location>
        <topology evidence="10">Multi-pass membrane protein</topology>
    </subcellularLocation>
</comment>
<keyword evidence="6 10" id="KW-0443">Lipid metabolism</keyword>
<dbReference type="UniPathway" id="UPA00085"/>
<dbReference type="Pfam" id="PF02660">
    <property type="entry name" value="G3P_acyltransf"/>
    <property type="match status" value="1"/>
</dbReference>
<evidence type="ECO:0000256" key="3">
    <source>
        <dbReference type="ARBA" id="ARBA00022679"/>
    </source>
</evidence>
<sequence>MDTSIFGIIFIILGYLIGSLSSAIILCRLAGLPDPRTEGSGNPGATNVMRIGGKKLAALTLLGDLLKGLIPVLIVRLLGESALTISLVAVAAFLGHLYPVFFAFKGGKGVATAFGAILGLSPLVALCAFGVWLVVFAISKISSLSALIAAISAPIFLYLFDASGATVWAVIIMDLFLIYRHKGNIERLLKGEEGKLKAKK</sequence>
<evidence type="ECO:0000313" key="11">
    <source>
        <dbReference type="EMBL" id="PWD81762.1"/>
    </source>
</evidence>
<feature type="transmembrane region" description="Helical" evidence="10">
    <location>
        <begin position="84"/>
        <end position="104"/>
    </location>
</feature>
<evidence type="ECO:0000313" key="12">
    <source>
        <dbReference type="Proteomes" id="UP000245020"/>
    </source>
</evidence>
<reference evidence="12" key="1">
    <citation type="submission" date="2018-05" db="EMBL/GenBank/DDBJ databases">
        <title>Ignatzschineria dubaiensis sp. nov., isolated from necrotic foot tissues of dromedaries (Camelus dromedarius) and associated maggots in Dubai, United Arab Emirates.</title>
        <authorList>
            <person name="Tsang C.C."/>
            <person name="Tang J.Y.M."/>
            <person name="Fong J.Y.H."/>
            <person name="Kinne J."/>
            <person name="Lee H.H."/>
            <person name="Joseph M."/>
            <person name="Jose S."/>
            <person name="Schuster R.K."/>
            <person name="Tang Y."/>
            <person name="Sivakumar S."/>
            <person name="Chen J.H.K."/>
            <person name="Teng J.L.L."/>
            <person name="Lau S.K.P."/>
            <person name="Wernery U."/>
            <person name="Woo P.C.Y."/>
        </authorList>
    </citation>
    <scope>NUCLEOTIDE SEQUENCE [LARGE SCALE GENOMIC DNA]</scope>
    <source>
        <strain evidence="12">KCTC 22644</strain>
    </source>
</reference>
<comment type="similarity">
    <text evidence="10">Belongs to the PlsY family.</text>
</comment>
<dbReference type="Proteomes" id="UP000245020">
    <property type="component" value="Unassembled WGS sequence"/>
</dbReference>
<dbReference type="InterPro" id="IPR003811">
    <property type="entry name" value="G3P_acylTferase_PlsY"/>
</dbReference>
<keyword evidence="3 10" id="KW-0808">Transferase</keyword>
<evidence type="ECO:0000256" key="8">
    <source>
        <dbReference type="ARBA" id="ARBA00023209"/>
    </source>
</evidence>
<proteinExistence type="inferred from homology"/>
<comment type="pathway">
    <text evidence="10">Lipid metabolism; phospholipid metabolism.</text>
</comment>
<comment type="subunit">
    <text evidence="10">Probably interacts with PlsX.</text>
</comment>
<dbReference type="RefSeq" id="WP_109188389.1">
    <property type="nucleotide sequence ID" value="NZ_BMYA01000001.1"/>
</dbReference>
<keyword evidence="4 10" id="KW-0812">Transmembrane</keyword>
<evidence type="ECO:0000256" key="7">
    <source>
        <dbReference type="ARBA" id="ARBA00023136"/>
    </source>
</evidence>
<keyword evidence="2 10" id="KW-0444">Lipid biosynthesis</keyword>
<keyword evidence="5 10" id="KW-1133">Transmembrane helix</keyword>
<evidence type="ECO:0000256" key="2">
    <source>
        <dbReference type="ARBA" id="ARBA00022516"/>
    </source>
</evidence>
<dbReference type="SMART" id="SM01207">
    <property type="entry name" value="G3P_acyltransf"/>
    <property type="match status" value="1"/>
</dbReference>
<evidence type="ECO:0000256" key="9">
    <source>
        <dbReference type="ARBA" id="ARBA00023264"/>
    </source>
</evidence>
<dbReference type="HAMAP" id="MF_01043">
    <property type="entry name" value="PlsY"/>
    <property type="match status" value="1"/>
</dbReference>
<dbReference type="EC" id="2.3.1.275" evidence="10"/>
<dbReference type="AlphaFoldDB" id="A0A2U2AGI9"/>
<feature type="transmembrane region" description="Helical" evidence="10">
    <location>
        <begin position="56"/>
        <end position="78"/>
    </location>
</feature>
<dbReference type="GO" id="GO:0043772">
    <property type="term" value="F:acyl-phosphate glycerol-3-phosphate acyltransferase activity"/>
    <property type="evidence" value="ECO:0007669"/>
    <property type="project" value="UniProtKB-UniRule"/>
</dbReference>
<keyword evidence="11" id="KW-0012">Acyltransferase</keyword>
<dbReference type="PANTHER" id="PTHR30309">
    <property type="entry name" value="INNER MEMBRANE PROTEIN YGIH"/>
    <property type="match status" value="1"/>
</dbReference>
<comment type="caution">
    <text evidence="11">The sequence shown here is derived from an EMBL/GenBank/DDBJ whole genome shotgun (WGS) entry which is preliminary data.</text>
</comment>
<dbReference type="GO" id="GO:0005886">
    <property type="term" value="C:plasma membrane"/>
    <property type="evidence" value="ECO:0007669"/>
    <property type="project" value="UniProtKB-SubCell"/>
</dbReference>
<evidence type="ECO:0000256" key="5">
    <source>
        <dbReference type="ARBA" id="ARBA00022989"/>
    </source>
</evidence>
<keyword evidence="9 10" id="KW-1208">Phospholipid metabolism</keyword>
<dbReference type="OrthoDB" id="9777124at2"/>
<keyword evidence="8 10" id="KW-0594">Phospholipid biosynthesis</keyword>
<dbReference type="GO" id="GO:0008654">
    <property type="term" value="P:phospholipid biosynthetic process"/>
    <property type="evidence" value="ECO:0007669"/>
    <property type="project" value="UniProtKB-UniRule"/>
</dbReference>
<feature type="transmembrane region" description="Helical" evidence="10">
    <location>
        <begin position="6"/>
        <end position="27"/>
    </location>
</feature>
<evidence type="ECO:0000256" key="1">
    <source>
        <dbReference type="ARBA" id="ARBA00022475"/>
    </source>
</evidence>
<keyword evidence="12" id="KW-1185">Reference proteome</keyword>
<comment type="catalytic activity">
    <reaction evidence="10">
        <text>an acyl phosphate + sn-glycerol 3-phosphate = a 1-acyl-sn-glycero-3-phosphate + phosphate</text>
        <dbReference type="Rhea" id="RHEA:34075"/>
        <dbReference type="ChEBI" id="CHEBI:43474"/>
        <dbReference type="ChEBI" id="CHEBI:57597"/>
        <dbReference type="ChEBI" id="CHEBI:57970"/>
        <dbReference type="ChEBI" id="CHEBI:59918"/>
        <dbReference type="EC" id="2.3.1.275"/>
    </reaction>
</comment>
<dbReference type="PANTHER" id="PTHR30309:SF0">
    <property type="entry name" value="GLYCEROL-3-PHOSPHATE ACYLTRANSFERASE-RELATED"/>
    <property type="match status" value="1"/>
</dbReference>
<evidence type="ECO:0000256" key="10">
    <source>
        <dbReference type="HAMAP-Rule" id="MF_01043"/>
    </source>
</evidence>
<protein>
    <recommendedName>
        <fullName evidence="10">Glycerol-3-phosphate acyltransferase</fullName>
    </recommendedName>
    <alternativeName>
        <fullName evidence="10">Acyl-PO4 G3P acyltransferase</fullName>
    </alternativeName>
    <alternativeName>
        <fullName evidence="10">Acyl-phosphate--glycerol-3-phosphate acyltransferase</fullName>
    </alternativeName>
    <alternativeName>
        <fullName evidence="10">G3P acyltransferase</fullName>
        <shortName evidence="10">GPAT</shortName>
        <ecNumber evidence="10">2.3.1.275</ecNumber>
    </alternativeName>
    <alternativeName>
        <fullName evidence="10">Lysophosphatidic acid synthase</fullName>
        <shortName evidence="10">LPA synthase</shortName>
    </alternativeName>
</protein>
<name>A0A2U2AGI9_9GAMM</name>
<accession>A0A2U2AGI9</accession>
<keyword evidence="1 10" id="KW-1003">Cell membrane</keyword>
<gene>
    <name evidence="10 11" type="primary">plsY</name>
    <name evidence="11" type="ORF">DC083_00775</name>
</gene>
<organism evidence="11 12">
    <name type="scientific">Ignatzschineria ureiclastica</name>
    <dbReference type="NCBI Taxonomy" id="472582"/>
    <lineage>
        <taxon>Bacteria</taxon>
        <taxon>Pseudomonadati</taxon>
        <taxon>Pseudomonadota</taxon>
        <taxon>Gammaproteobacteria</taxon>
        <taxon>Cardiobacteriales</taxon>
        <taxon>Ignatzschineriaceae</taxon>
        <taxon>Ignatzschineria</taxon>
    </lineage>
</organism>
<evidence type="ECO:0000256" key="6">
    <source>
        <dbReference type="ARBA" id="ARBA00023098"/>
    </source>
</evidence>
<keyword evidence="7 10" id="KW-0472">Membrane</keyword>
<dbReference type="NCBIfam" id="TIGR00023">
    <property type="entry name" value="glycerol-3-phosphate 1-O-acyltransferase PlsY"/>
    <property type="match status" value="1"/>
</dbReference>
<dbReference type="EMBL" id="QEWQ01000001">
    <property type="protein sequence ID" value="PWD81762.1"/>
    <property type="molecule type" value="Genomic_DNA"/>
</dbReference>
<comment type="function">
    <text evidence="10">Catalyzes the transfer of an acyl group from acyl-phosphate (acyl-PO(4)) to glycerol-3-phosphate (G3P) to form lysophosphatidic acid (LPA). This enzyme utilizes acyl-phosphate as fatty acyl donor, but not acyl-CoA or acyl-ACP.</text>
</comment>